<dbReference type="Pfam" id="PF02386">
    <property type="entry name" value="TrkH"/>
    <property type="match status" value="1"/>
</dbReference>
<evidence type="ECO:0000256" key="1">
    <source>
        <dbReference type="ARBA" id="ARBA00004651"/>
    </source>
</evidence>
<evidence type="ECO:0000256" key="2">
    <source>
        <dbReference type="ARBA" id="ARBA00022448"/>
    </source>
</evidence>
<feature type="transmembrane region" description="Helical" evidence="8">
    <location>
        <begin position="49"/>
        <end position="68"/>
    </location>
</feature>
<evidence type="ECO:0000256" key="4">
    <source>
        <dbReference type="ARBA" id="ARBA00022692"/>
    </source>
</evidence>
<evidence type="ECO:0000256" key="3">
    <source>
        <dbReference type="ARBA" id="ARBA00022475"/>
    </source>
</evidence>
<comment type="subcellular location">
    <subcellularLocation>
        <location evidence="1">Cell membrane</location>
        <topology evidence="1">Multi-pass membrane protein</topology>
    </subcellularLocation>
</comment>
<feature type="transmembrane region" description="Helical" evidence="8">
    <location>
        <begin position="413"/>
        <end position="435"/>
    </location>
</feature>
<keyword evidence="3" id="KW-1003">Cell membrane</keyword>
<evidence type="ECO:0000256" key="6">
    <source>
        <dbReference type="ARBA" id="ARBA00023065"/>
    </source>
</evidence>
<accession>A0AAW7AFW6</accession>
<keyword evidence="2" id="KW-0813">Transport</keyword>
<comment type="caution">
    <text evidence="9">The sequence shown here is derived from an EMBL/GenBank/DDBJ whole genome shotgun (WGS) entry which is preliminary data.</text>
</comment>
<evidence type="ECO:0000256" key="5">
    <source>
        <dbReference type="ARBA" id="ARBA00022989"/>
    </source>
</evidence>
<feature type="transmembrane region" description="Helical" evidence="8">
    <location>
        <begin position="234"/>
        <end position="253"/>
    </location>
</feature>
<dbReference type="Proteomes" id="UP001174037">
    <property type="component" value="Unassembled WGS sequence"/>
</dbReference>
<feature type="transmembrane region" description="Helical" evidence="8">
    <location>
        <begin position="132"/>
        <end position="152"/>
    </location>
</feature>
<dbReference type="InterPro" id="IPR003445">
    <property type="entry name" value="Cat_transpt"/>
</dbReference>
<dbReference type="AlphaFoldDB" id="A0AAW7AFW6"/>
<protein>
    <submittedName>
        <fullName evidence="9">TrkH family potassium uptake protein</fullName>
    </submittedName>
</protein>
<feature type="transmembrane region" description="Helical" evidence="8">
    <location>
        <begin position="17"/>
        <end position="37"/>
    </location>
</feature>
<keyword evidence="5 8" id="KW-1133">Transmembrane helix</keyword>
<evidence type="ECO:0000313" key="9">
    <source>
        <dbReference type="EMBL" id="MDK9864996.1"/>
    </source>
</evidence>
<reference evidence="9" key="1">
    <citation type="journal article" date="2023" name="Int. J. Mol. Sci.">
        <title>Antibiotic Resistance/Susceptibility Profiles of Staphylococcus equorum Strains from Cheese, and Genome Analysis for Antibiotic Resistance Genes.</title>
        <authorList>
            <person name="Vazquez L."/>
            <person name="Srednik M.E."/>
            <person name="Rodriguez J."/>
            <person name="Florez A.B."/>
            <person name="Mayo B."/>
        </authorList>
    </citation>
    <scope>NUCLEOTIDE SEQUENCE</scope>
    <source>
        <strain evidence="9">5A3I</strain>
    </source>
</reference>
<reference evidence="9" key="2">
    <citation type="submission" date="2023-03" db="EMBL/GenBank/DDBJ databases">
        <authorList>
            <person name="Vazquez L."/>
            <person name="Rodriguez J."/>
            <person name="Mayo B."/>
            <person name="Florez A.B."/>
        </authorList>
    </citation>
    <scope>NUCLEOTIDE SEQUENCE</scope>
    <source>
        <strain evidence="9">5A3I</strain>
    </source>
</reference>
<evidence type="ECO:0000256" key="8">
    <source>
        <dbReference type="SAM" id="Phobius"/>
    </source>
</evidence>
<dbReference type="GO" id="GO:0005886">
    <property type="term" value="C:plasma membrane"/>
    <property type="evidence" value="ECO:0007669"/>
    <property type="project" value="UniProtKB-SubCell"/>
</dbReference>
<keyword evidence="7 8" id="KW-0472">Membrane</keyword>
<keyword evidence="4 8" id="KW-0812">Transmembrane</keyword>
<dbReference type="PANTHER" id="PTHR32024:SF4">
    <property type="entry name" value="KTR SYSTEM POTASSIUM UPTAKE PROTEIN D"/>
    <property type="match status" value="1"/>
</dbReference>
<gene>
    <name evidence="9" type="ORF">P1A27_03320</name>
</gene>
<organism evidence="9 10">
    <name type="scientific">Staphylococcus equorum</name>
    <dbReference type="NCBI Taxonomy" id="246432"/>
    <lineage>
        <taxon>Bacteria</taxon>
        <taxon>Bacillati</taxon>
        <taxon>Bacillota</taxon>
        <taxon>Bacilli</taxon>
        <taxon>Bacillales</taxon>
        <taxon>Staphylococcaceae</taxon>
        <taxon>Staphylococcus</taxon>
    </lineage>
</organism>
<sequence>MSIFNQLLKKSSPQQGIVMYYIVAIIVAFLLLNLPFVHKSGVNVDPIDSLFVAVSGVSVTGLSPVNIVETYTTFGQIIIMIILNIGGIGVMAIGTMLWVFLGKHIGMRERQLIMLDNNKDTMSGTVKLILDIVRTILIIELVGASLLAFYFYRDNPDLQYAIMQGMFVAVSATTNGGLDITGQSLIPYANDYFVQTIVMFLIILGSIGFPVLIEVKAYIKNRIPNFRFSLFAKITTMTYLVLFVFGAIIILLFEHNHAFQNMTWHKSLFYALFQSATTRSAGLQTIDVSDFGEGTNVIMSILMFIGSSPSSVGGGIRTTTFAILILFLLNFSNNNEKTSIKAFNREIHTTDVQRSFAVFTMAGILTFAGTITILVVENGKLSFLQAFFEVMSAFGTCGLSLGVTDDISGMSKVVLMILMFIGRVGLISFIIMIGGRREPDKYHYPKERIQIG</sequence>
<dbReference type="RefSeq" id="WP_285322894.1">
    <property type="nucleotide sequence ID" value="NZ_JARGCK010000002.1"/>
</dbReference>
<feature type="transmembrane region" description="Helical" evidence="8">
    <location>
        <begin position="352"/>
        <end position="376"/>
    </location>
</feature>
<feature type="transmembrane region" description="Helical" evidence="8">
    <location>
        <begin position="312"/>
        <end position="331"/>
    </location>
</feature>
<dbReference type="EMBL" id="JARGCK010000002">
    <property type="protein sequence ID" value="MDK9864996.1"/>
    <property type="molecule type" value="Genomic_DNA"/>
</dbReference>
<evidence type="ECO:0000256" key="7">
    <source>
        <dbReference type="ARBA" id="ARBA00023136"/>
    </source>
</evidence>
<keyword evidence="6" id="KW-0406">Ion transport</keyword>
<dbReference type="GO" id="GO:0030001">
    <property type="term" value="P:metal ion transport"/>
    <property type="evidence" value="ECO:0007669"/>
    <property type="project" value="UniProtKB-ARBA"/>
</dbReference>
<evidence type="ECO:0000313" key="10">
    <source>
        <dbReference type="Proteomes" id="UP001174037"/>
    </source>
</evidence>
<dbReference type="GO" id="GO:0008324">
    <property type="term" value="F:monoatomic cation transmembrane transporter activity"/>
    <property type="evidence" value="ECO:0007669"/>
    <property type="project" value="InterPro"/>
</dbReference>
<dbReference type="PANTHER" id="PTHR32024">
    <property type="entry name" value="TRK SYSTEM POTASSIUM UPTAKE PROTEIN TRKG-RELATED"/>
    <property type="match status" value="1"/>
</dbReference>
<proteinExistence type="predicted"/>
<feature type="transmembrane region" description="Helical" evidence="8">
    <location>
        <begin position="192"/>
        <end position="213"/>
    </location>
</feature>
<name>A0AAW7AFW6_9STAP</name>
<feature type="transmembrane region" description="Helical" evidence="8">
    <location>
        <begin position="74"/>
        <end position="101"/>
    </location>
</feature>